<gene>
    <name evidence="2" type="ORF">AArcSt2_02305</name>
</gene>
<dbReference type="Proteomes" id="UP001203207">
    <property type="component" value="Unassembled WGS sequence"/>
</dbReference>
<organism evidence="2 3">
    <name type="scientific">Natronocalculus amylovorans</name>
    <dbReference type="NCBI Taxonomy" id="2917812"/>
    <lineage>
        <taxon>Archaea</taxon>
        <taxon>Methanobacteriati</taxon>
        <taxon>Methanobacteriota</taxon>
        <taxon>Stenosarchaea group</taxon>
        <taxon>Halobacteria</taxon>
        <taxon>Halobacteriales</taxon>
        <taxon>Haloferacaceae</taxon>
        <taxon>Natronocalculus</taxon>
    </lineage>
</organism>
<comment type="caution">
    <text evidence="2">The sequence shown here is derived from an EMBL/GenBank/DDBJ whole genome shotgun (WGS) entry which is preliminary data.</text>
</comment>
<reference evidence="2" key="1">
    <citation type="journal article" date="2022" name="Syst. Appl. Microbiol.">
        <title>Natronocalculus amylovorans gen. nov., sp. nov., and Natranaeroarchaeum aerophilus sp. nov., dominant culturable amylolytic natronoarchaea from hypersaline soda lakes in southwestern Siberia.</title>
        <authorList>
            <person name="Sorokin D.Y."/>
            <person name="Elcheninov A.G."/>
            <person name="Khizhniak T.V."/>
            <person name="Koenen M."/>
            <person name="Bale N.J."/>
            <person name="Damste J.S.S."/>
            <person name="Kublanov I.V."/>
        </authorList>
    </citation>
    <scope>NUCLEOTIDE SEQUENCE</scope>
    <source>
        <strain evidence="2">AArc-St2</strain>
    </source>
</reference>
<dbReference type="Gene3D" id="3.40.50.150">
    <property type="entry name" value="Vaccinia Virus protein VP39"/>
    <property type="match status" value="1"/>
</dbReference>
<dbReference type="EMBL" id="JAKRVX010000001">
    <property type="protein sequence ID" value="MCL9815764.1"/>
    <property type="molecule type" value="Genomic_DNA"/>
</dbReference>
<dbReference type="InterPro" id="IPR029063">
    <property type="entry name" value="SAM-dependent_MTases_sf"/>
</dbReference>
<dbReference type="Pfam" id="PF03686">
    <property type="entry name" value="UPF0146"/>
    <property type="match status" value="1"/>
</dbReference>
<protein>
    <submittedName>
        <fullName evidence="2">Uncharacterized protein</fullName>
    </submittedName>
</protein>
<accession>A0AAE3FW61</accession>
<proteinExistence type="inferred from homology"/>
<dbReference type="RefSeq" id="WP_174652709.1">
    <property type="nucleotide sequence ID" value="NZ_JAKRVX010000001.1"/>
</dbReference>
<evidence type="ECO:0000313" key="3">
    <source>
        <dbReference type="Proteomes" id="UP001203207"/>
    </source>
</evidence>
<sequence length="135" mass="15374">MGIHSRRAIVEYLSQYNRLLEVGIGRRTDVAEGLIEAGCTVVATDIYDFEVPSPIEFHHDDLVERSTASEIPTYYDVDVLYALNLPGELHRPFLVLADRLDVRCYFTTLGFEPPEVNTEQITLPAYRSPLYVVVR</sequence>
<dbReference type="AlphaFoldDB" id="A0AAE3FW61"/>
<evidence type="ECO:0000256" key="1">
    <source>
        <dbReference type="ARBA" id="ARBA00006969"/>
    </source>
</evidence>
<dbReference type="InterPro" id="IPR005353">
    <property type="entry name" value="UPF0146"/>
</dbReference>
<evidence type="ECO:0000313" key="2">
    <source>
        <dbReference type="EMBL" id="MCL9815764.1"/>
    </source>
</evidence>
<comment type="similarity">
    <text evidence="1">Belongs to the UPF0146 family.</text>
</comment>
<name>A0AAE3FW61_9EURY</name>
<keyword evidence="3" id="KW-1185">Reference proteome</keyword>
<reference evidence="2" key="2">
    <citation type="submission" date="2022-02" db="EMBL/GenBank/DDBJ databases">
        <authorList>
            <person name="Elcheninov A.G."/>
            <person name="Sorokin D.Y."/>
            <person name="Kublanov I.V."/>
        </authorList>
    </citation>
    <scope>NUCLEOTIDE SEQUENCE</scope>
    <source>
        <strain evidence="2">AArc-St2</strain>
    </source>
</reference>